<feature type="region of interest" description="Disordered" evidence="9">
    <location>
        <begin position="61"/>
        <end position="128"/>
    </location>
</feature>
<evidence type="ECO:0000256" key="8">
    <source>
        <dbReference type="RuleBase" id="RU367155"/>
    </source>
</evidence>
<evidence type="ECO:0000256" key="9">
    <source>
        <dbReference type="SAM" id="MobiDB-lite"/>
    </source>
</evidence>
<feature type="compositionally biased region" description="Polar residues" evidence="9">
    <location>
        <begin position="252"/>
        <end position="262"/>
    </location>
</feature>
<dbReference type="Pfam" id="PF02045">
    <property type="entry name" value="CBFB_NFYA"/>
    <property type="match status" value="1"/>
</dbReference>
<comment type="function">
    <text evidence="8">Component of the sequence-specific heterotrimeric transcription factor (NF-Y) which specifically recognizes a 5'-CCAAT-3' box motif found in the promoters of its target genes.</text>
</comment>
<comment type="subcellular location">
    <subcellularLocation>
        <location evidence="1 8">Nucleus</location>
    </subcellularLocation>
</comment>
<comment type="subunit">
    <text evidence="7">Heterotrimeric transcription factor composed of three components, NF-YA, NF-YB and NF-YC. NF-YB and NF-YC must interact and dimerize for NF-YA association and DNA binding.</text>
</comment>
<sequence length="365" mass="39834">MPKLNCSLAVELTILTHGEIVRFRGPKSRVFICDWLFLSAKLSVGVYRKIFEACSQRRNASNSSSLECPNGGSESNDDRSLSNDEPNEDDDDDATKESQITSPRSAGNDGQERQNVPHVGSTVPTVRDDCLAQPPQLELVGHSIACASNPYQDPYYAGMMAAYGHQPLGYPPFLGMPHARMPLPLEMTQEPVYVNAKQYQGILRRRQARAKAELERKLIKVRKPYLHESRHQHAMRRARGTGGRFAKKTNGDKSNSTGQEKGTGSGPAHSSQSGSSSGSEPFPSDSAETWNSSNSQQEGRGSQVHDAYPGHNYANGSGCFQTHGGLQASMYPSYSGKRGEEGDCTGQQRGSISSNQASQRRLAIQ</sequence>
<dbReference type="Gene3D" id="6.10.250.2430">
    <property type="match status" value="1"/>
</dbReference>
<keyword evidence="2 8" id="KW-0805">Transcription regulation</keyword>
<dbReference type="SMART" id="SM00521">
    <property type="entry name" value="CBF"/>
    <property type="match status" value="1"/>
</dbReference>
<evidence type="ECO:0000256" key="1">
    <source>
        <dbReference type="ARBA" id="ARBA00004123"/>
    </source>
</evidence>
<evidence type="ECO:0000256" key="7">
    <source>
        <dbReference type="ARBA" id="ARBA00025911"/>
    </source>
</evidence>
<accession>A0AAD4W060</accession>
<evidence type="ECO:0000256" key="3">
    <source>
        <dbReference type="ARBA" id="ARBA00023125"/>
    </source>
</evidence>
<name>A0AAD4W060_PRUDU</name>
<keyword evidence="6 8" id="KW-0539">Nucleus</keyword>
<evidence type="ECO:0000256" key="2">
    <source>
        <dbReference type="ARBA" id="ARBA00023015"/>
    </source>
</evidence>
<dbReference type="AlphaFoldDB" id="A0AAD4W060"/>
<evidence type="ECO:0000256" key="4">
    <source>
        <dbReference type="ARBA" id="ARBA00023159"/>
    </source>
</evidence>
<dbReference type="GO" id="GO:0016602">
    <property type="term" value="C:CCAAT-binding factor complex"/>
    <property type="evidence" value="ECO:0007669"/>
    <property type="project" value="InterPro"/>
</dbReference>
<keyword evidence="5 8" id="KW-0804">Transcription</keyword>
<feature type="compositionally biased region" description="Polar residues" evidence="9">
    <location>
        <begin position="287"/>
        <end position="300"/>
    </location>
</feature>
<comment type="caution">
    <text evidence="10">The sequence shown here is derived from an EMBL/GenBank/DDBJ whole genome shotgun (WGS) entry which is preliminary data.</text>
</comment>
<evidence type="ECO:0000256" key="6">
    <source>
        <dbReference type="ARBA" id="ARBA00023242"/>
    </source>
</evidence>
<dbReference type="PRINTS" id="PR00616">
    <property type="entry name" value="CCAATSUBUNTB"/>
</dbReference>
<dbReference type="GO" id="GO:0003700">
    <property type="term" value="F:DNA-binding transcription factor activity"/>
    <property type="evidence" value="ECO:0007669"/>
    <property type="project" value="UniProtKB-UniRule"/>
</dbReference>
<dbReference type="PROSITE" id="PS51152">
    <property type="entry name" value="NFYA_HAP2_2"/>
    <property type="match status" value="1"/>
</dbReference>
<dbReference type="Proteomes" id="UP001054821">
    <property type="component" value="Chromosome 4"/>
</dbReference>
<protein>
    <recommendedName>
        <fullName evidence="8">Nuclear transcription factor Y subunit</fullName>
    </recommendedName>
</protein>
<evidence type="ECO:0000256" key="5">
    <source>
        <dbReference type="ARBA" id="ARBA00023163"/>
    </source>
</evidence>
<proteinExistence type="inferred from homology"/>
<feature type="compositionally biased region" description="Low complexity" evidence="9">
    <location>
        <begin position="266"/>
        <end position="286"/>
    </location>
</feature>
<dbReference type="PROSITE" id="PS00686">
    <property type="entry name" value="NFYA_HAP2_1"/>
    <property type="match status" value="1"/>
</dbReference>
<evidence type="ECO:0000313" key="11">
    <source>
        <dbReference type="Proteomes" id="UP001054821"/>
    </source>
</evidence>
<dbReference type="InterPro" id="IPR018362">
    <property type="entry name" value="CCAAT-binding_factor_CS"/>
</dbReference>
<dbReference type="InterPro" id="IPR001289">
    <property type="entry name" value="NFYA"/>
</dbReference>
<keyword evidence="11" id="KW-1185">Reference proteome</keyword>
<feature type="compositionally biased region" description="Polar residues" evidence="9">
    <location>
        <begin position="345"/>
        <end position="359"/>
    </location>
</feature>
<comment type="similarity">
    <text evidence="8">Belongs to the NFYA/HAP2 subunit family.</text>
</comment>
<dbReference type="EMBL" id="JAJFAZ020000004">
    <property type="protein sequence ID" value="KAI5334460.1"/>
    <property type="molecule type" value="Genomic_DNA"/>
</dbReference>
<evidence type="ECO:0000313" key="10">
    <source>
        <dbReference type="EMBL" id="KAI5334460.1"/>
    </source>
</evidence>
<organism evidence="10 11">
    <name type="scientific">Prunus dulcis</name>
    <name type="common">Almond</name>
    <name type="synonym">Amygdalus dulcis</name>
    <dbReference type="NCBI Taxonomy" id="3755"/>
    <lineage>
        <taxon>Eukaryota</taxon>
        <taxon>Viridiplantae</taxon>
        <taxon>Streptophyta</taxon>
        <taxon>Embryophyta</taxon>
        <taxon>Tracheophyta</taxon>
        <taxon>Spermatophyta</taxon>
        <taxon>Magnoliopsida</taxon>
        <taxon>eudicotyledons</taxon>
        <taxon>Gunneridae</taxon>
        <taxon>Pentapetalae</taxon>
        <taxon>rosids</taxon>
        <taxon>fabids</taxon>
        <taxon>Rosales</taxon>
        <taxon>Rosaceae</taxon>
        <taxon>Amygdaloideae</taxon>
        <taxon>Amygdaleae</taxon>
        <taxon>Prunus</taxon>
    </lineage>
</organism>
<dbReference type="PANTHER" id="PTHR12632">
    <property type="entry name" value="TRANSCRIPTION FACTOR NF-Y ALPHA-RELATED"/>
    <property type="match status" value="1"/>
</dbReference>
<gene>
    <name evidence="10" type="ORF">L3X38_024593</name>
</gene>
<dbReference type="GO" id="GO:0003677">
    <property type="term" value="F:DNA binding"/>
    <property type="evidence" value="ECO:0007669"/>
    <property type="project" value="UniProtKB-KW"/>
</dbReference>
<keyword evidence="3 8" id="KW-0238">DNA-binding</keyword>
<feature type="compositionally biased region" description="Acidic residues" evidence="9">
    <location>
        <begin position="85"/>
        <end position="94"/>
    </location>
</feature>
<keyword evidence="4" id="KW-0010">Activator</keyword>
<feature type="region of interest" description="Disordered" evidence="9">
    <location>
        <begin position="224"/>
        <end position="365"/>
    </location>
</feature>
<reference evidence="10 11" key="1">
    <citation type="journal article" date="2022" name="G3 (Bethesda)">
        <title>Whole-genome sequence and methylome profiling of the almond [Prunus dulcis (Mill.) D.A. Webb] cultivar 'Nonpareil'.</title>
        <authorList>
            <person name="D'Amico-Willman K.M."/>
            <person name="Ouma W.Z."/>
            <person name="Meulia T."/>
            <person name="Sideli G.M."/>
            <person name="Gradziel T.M."/>
            <person name="Fresnedo-Ramirez J."/>
        </authorList>
    </citation>
    <scope>NUCLEOTIDE SEQUENCE [LARGE SCALE GENOMIC DNA]</scope>
    <source>
        <strain evidence="10">Clone GOH B32 T37-40</strain>
    </source>
</reference>